<dbReference type="HOGENOM" id="CLU_1712586_0_0_11"/>
<dbReference type="Proteomes" id="UP000002255">
    <property type="component" value="Chromosome"/>
</dbReference>
<accession>D1BSD3</accession>
<evidence type="ECO:0000313" key="2">
    <source>
        <dbReference type="Proteomes" id="UP000002255"/>
    </source>
</evidence>
<dbReference type="KEGG" id="xce:Xcel_1599"/>
<keyword evidence="2" id="KW-1185">Reference proteome</keyword>
<name>D1BSD3_XYLCX</name>
<protein>
    <submittedName>
        <fullName evidence="1">Uncharacterized protein</fullName>
    </submittedName>
</protein>
<reference evidence="1 2" key="2">
    <citation type="journal article" date="2010" name="Stand. Genomic Sci.">
        <title>Complete genome sequence of Xylanimonas cellulosilytica type strain (XIL07).</title>
        <authorList>
            <person name="Foster B."/>
            <person name="Pukall R."/>
            <person name="Abt B."/>
            <person name="Nolan M."/>
            <person name="Glavina Del Rio T."/>
            <person name="Chen F."/>
            <person name="Lucas S."/>
            <person name="Tice H."/>
            <person name="Pitluck S."/>
            <person name="Cheng J.-F."/>
            <person name="Chertkov O."/>
            <person name="Brettin T."/>
            <person name="Han C."/>
            <person name="Detter J.C."/>
            <person name="Bruce D."/>
            <person name="Goodwin L."/>
            <person name="Ivanova N."/>
            <person name="Mavromatis K."/>
            <person name="Pati A."/>
            <person name="Mikhailova N."/>
            <person name="Chen A."/>
            <person name="Palaniappan K."/>
            <person name="Land M."/>
            <person name="Hauser L."/>
            <person name="Chang Y.-J."/>
            <person name="Jeffries C.D."/>
            <person name="Chain P."/>
            <person name="Rohde M."/>
            <person name="Goeker M."/>
            <person name="Bristow J."/>
            <person name="Eisen J.A."/>
            <person name="Markowitz V."/>
            <person name="Hugenholtz P."/>
            <person name="Kyrpides N.C."/>
            <person name="Klenk H.-P."/>
            <person name="Lapidus A."/>
        </authorList>
    </citation>
    <scope>NUCLEOTIDE SEQUENCE [LARGE SCALE GENOMIC DNA]</scope>
    <source>
        <strain evidence="2">DSM 15894 / CECT 5975 / LMG 20990 / XIL07</strain>
    </source>
</reference>
<dbReference type="eggNOG" id="ENOG502ZJ9E">
    <property type="taxonomic scope" value="Bacteria"/>
</dbReference>
<dbReference type="EMBL" id="CP001821">
    <property type="protein sequence ID" value="ACZ30625.1"/>
    <property type="molecule type" value="Genomic_DNA"/>
</dbReference>
<sequence length="153" mass="16861">MVGIWPSLTAGEVAPGGIPASKSRANAEQAEIVLTSDLRTSVAVPREIPPDLDYFEVPRLDADRFESWYHVAGATYVVCDSDTTVDSFCSTEFADVVREFDLGSRTVRVARHKSGLLNGEKSDLARFWEHVEFSRGDPPGWLEGLGSQDKLEM</sequence>
<proteinExistence type="predicted"/>
<reference evidence="2" key="1">
    <citation type="submission" date="2009-11" db="EMBL/GenBank/DDBJ databases">
        <title>The complete chromosome of Xylanimonas cellulosilytica DSM 15894.</title>
        <authorList>
            <consortium name="US DOE Joint Genome Institute (JGI-PGF)"/>
            <person name="Lucas S."/>
            <person name="Copeland A."/>
            <person name="Lapidus A."/>
            <person name="Glavina del Rio T."/>
            <person name="Dalin E."/>
            <person name="Tice H."/>
            <person name="Bruce D."/>
            <person name="Goodwin L."/>
            <person name="Pitluck S."/>
            <person name="Kyrpides N."/>
            <person name="Mavromatis K."/>
            <person name="Ivanova N."/>
            <person name="Mikhailova N."/>
            <person name="Foster B."/>
            <person name="Clum A."/>
            <person name="Brettin T."/>
            <person name="Detter J.C."/>
            <person name="Han C."/>
            <person name="Larimer F."/>
            <person name="Land M."/>
            <person name="Hauser L."/>
            <person name="Markowitz V."/>
            <person name="Cheng J.F."/>
            <person name="Hugenholtz P."/>
            <person name="Woyke T."/>
            <person name="Wu D."/>
            <person name="Gehrich-Schroeter G."/>
            <person name="Schneider S."/>
            <person name="Pukall S.R."/>
            <person name="Klenk H.P."/>
            <person name="Eisen J.A."/>
        </authorList>
    </citation>
    <scope>NUCLEOTIDE SEQUENCE [LARGE SCALE GENOMIC DNA]</scope>
    <source>
        <strain evidence="2">DSM 15894 / CECT 5975 / LMG 20990 / XIL07</strain>
    </source>
</reference>
<organism evidence="1 2">
    <name type="scientific">Xylanimonas cellulosilytica (strain DSM 15894 / JCM 12276 / CECT 5975 / KCTC 9989 / LMG 20990 / NBRC 107835 / XIL07)</name>
    <dbReference type="NCBI Taxonomy" id="446471"/>
    <lineage>
        <taxon>Bacteria</taxon>
        <taxon>Bacillati</taxon>
        <taxon>Actinomycetota</taxon>
        <taxon>Actinomycetes</taxon>
        <taxon>Micrococcales</taxon>
        <taxon>Promicromonosporaceae</taxon>
        <taxon>Xylanimonas</taxon>
    </lineage>
</organism>
<evidence type="ECO:0000313" key="1">
    <source>
        <dbReference type="EMBL" id="ACZ30625.1"/>
    </source>
</evidence>
<dbReference type="AlphaFoldDB" id="D1BSD3"/>
<gene>
    <name evidence="1" type="ordered locus">Xcel_1599</name>
</gene>